<protein>
    <submittedName>
        <fullName evidence="5">Glycosyltransferase family 8 protein</fullName>
    </submittedName>
</protein>
<evidence type="ECO:0000313" key="5">
    <source>
        <dbReference type="EMBL" id="NIZ47296.1"/>
    </source>
</evidence>
<evidence type="ECO:0000256" key="2">
    <source>
        <dbReference type="ARBA" id="ARBA00022679"/>
    </source>
</evidence>
<dbReference type="Pfam" id="PF01501">
    <property type="entry name" value="Glyco_transf_8"/>
    <property type="match status" value="1"/>
</dbReference>
<dbReference type="PANTHER" id="PTHR13778">
    <property type="entry name" value="GLYCOSYLTRANSFERASE 8 DOMAIN-CONTAINING PROTEIN"/>
    <property type="match status" value="1"/>
</dbReference>
<dbReference type="RefSeq" id="WP_167703705.1">
    <property type="nucleotide sequence ID" value="NZ_CP118168.1"/>
</dbReference>
<dbReference type="Gene3D" id="3.90.550.10">
    <property type="entry name" value="Spore Coat Polysaccharide Biosynthesis Protein SpsA, Chain A"/>
    <property type="match status" value="1"/>
</dbReference>
<keyword evidence="4" id="KW-0812">Transmembrane</keyword>
<sequence length="364" mass="42874">MRMPIAYAINNEYTKPLMAQLIALYEHAHEDTIYDIYILSYKLENSNKELIDHLVKELNNEASVIFLDLNDQEYHAIPQVGIWPREVNFRALLPRMLPDMNCILYLDADTLVLEDLSHLLQIPLVNHPYAAVCDVAAQHQNMRRIAVVEQDYRSVEIVDSFGYINSGVLLMNLDFWRDHRWSELFFEILHKTKHLEPAIFPDQDVLNYLAIRDGINRIYYLPTTYNNLFLHMMCNTHNNRIYMGEIRNTGEFMERAEMFKRNRDVDRESSSLLHDRVSIIHFCSWKPWSAKRGSDHFVPLFTPYAQRVGLDIPPMEFPKLKTLVGKVKDTLRPKHLFRKYKKEKLAILSIFFLGVITGYCLTMF</sequence>
<dbReference type="EMBL" id="JAATLK010000001">
    <property type="protein sequence ID" value="NIZ47296.1"/>
    <property type="molecule type" value="Genomic_DNA"/>
</dbReference>
<organism evidence="5 6">
    <name type="scientific">Entomospira nematocerorum</name>
    <dbReference type="NCBI Taxonomy" id="2719987"/>
    <lineage>
        <taxon>Bacteria</taxon>
        <taxon>Pseudomonadati</taxon>
        <taxon>Spirochaetota</taxon>
        <taxon>Spirochaetia</taxon>
        <taxon>Spirochaetales</taxon>
        <taxon>Spirochaetaceae</taxon>
        <taxon>Entomospira</taxon>
    </lineage>
</organism>
<proteinExistence type="predicted"/>
<evidence type="ECO:0000256" key="3">
    <source>
        <dbReference type="ARBA" id="ARBA00022723"/>
    </source>
</evidence>
<dbReference type="InterPro" id="IPR002495">
    <property type="entry name" value="Glyco_trans_8"/>
</dbReference>
<comment type="caution">
    <text evidence="5">The sequence shown here is derived from an EMBL/GenBank/DDBJ whole genome shotgun (WGS) entry which is preliminary data.</text>
</comment>
<dbReference type="SUPFAM" id="SSF53448">
    <property type="entry name" value="Nucleotide-diphospho-sugar transferases"/>
    <property type="match status" value="1"/>
</dbReference>
<accession>A0A968KTD5</accession>
<keyword evidence="1" id="KW-0328">Glycosyltransferase</keyword>
<keyword evidence="3" id="KW-0479">Metal-binding</keyword>
<dbReference type="AlphaFoldDB" id="A0A968KTD5"/>
<dbReference type="GO" id="GO:0046872">
    <property type="term" value="F:metal ion binding"/>
    <property type="evidence" value="ECO:0007669"/>
    <property type="project" value="UniProtKB-KW"/>
</dbReference>
<dbReference type="PANTHER" id="PTHR13778:SF47">
    <property type="entry name" value="LIPOPOLYSACCHARIDE 1,3-GALACTOSYLTRANSFERASE"/>
    <property type="match status" value="1"/>
</dbReference>
<dbReference type="Proteomes" id="UP000752013">
    <property type="component" value="Unassembled WGS sequence"/>
</dbReference>
<keyword evidence="4" id="KW-0472">Membrane</keyword>
<dbReference type="CDD" id="cd04194">
    <property type="entry name" value="GT8_A4GalT_like"/>
    <property type="match status" value="1"/>
</dbReference>
<name>A0A968KTD5_9SPIO</name>
<reference evidence="5" key="1">
    <citation type="submission" date="2020-03" db="EMBL/GenBank/DDBJ databases">
        <title>Spirochaetal bacteria isolated from arthropods constitute a novel genus Entomospira genus novum within the order Spirochaetales.</title>
        <authorList>
            <person name="Grana-Miraglia L."/>
            <person name="Sikutova S."/>
            <person name="Fingerle V."/>
            <person name="Sing A."/>
            <person name="Castillo-Ramirez S."/>
            <person name="Margos G."/>
            <person name="Rudolf I."/>
        </authorList>
    </citation>
    <scope>NUCLEOTIDE SEQUENCE</scope>
    <source>
        <strain evidence="5">BR208</strain>
    </source>
</reference>
<keyword evidence="6" id="KW-1185">Reference proteome</keyword>
<dbReference type="GO" id="GO:0016757">
    <property type="term" value="F:glycosyltransferase activity"/>
    <property type="evidence" value="ECO:0007669"/>
    <property type="project" value="UniProtKB-KW"/>
</dbReference>
<dbReference type="InterPro" id="IPR029044">
    <property type="entry name" value="Nucleotide-diphossugar_trans"/>
</dbReference>
<evidence type="ECO:0000313" key="6">
    <source>
        <dbReference type="Proteomes" id="UP000752013"/>
    </source>
</evidence>
<keyword evidence="4" id="KW-1133">Transmembrane helix</keyword>
<evidence type="ECO:0000256" key="1">
    <source>
        <dbReference type="ARBA" id="ARBA00022676"/>
    </source>
</evidence>
<gene>
    <name evidence="5" type="ORF">HCT46_05130</name>
</gene>
<evidence type="ECO:0000256" key="4">
    <source>
        <dbReference type="SAM" id="Phobius"/>
    </source>
</evidence>
<keyword evidence="2" id="KW-0808">Transferase</keyword>
<feature type="transmembrane region" description="Helical" evidence="4">
    <location>
        <begin position="345"/>
        <end position="362"/>
    </location>
</feature>
<dbReference type="InterPro" id="IPR050748">
    <property type="entry name" value="Glycosyltrans_8_dom-fam"/>
</dbReference>